<reference evidence="1" key="1">
    <citation type="journal article" date="2024" name="J. Gen. Virol.">
        <title>Novel phages of Pseudomonas syringae unveil numerous potential auxiliary metabolic genes.</title>
        <authorList>
            <person name="Feltin C."/>
            <person name="Garneau J.R."/>
            <person name="Morris C.E."/>
            <person name="Berard A."/>
            <person name="Torres-Barcelo C."/>
        </authorList>
    </citation>
    <scope>NUCLEOTIDE SEQUENCE</scope>
</reference>
<gene>
    <name evidence="1" type="ORF">Cygsa01_00093</name>
</gene>
<evidence type="ECO:0000313" key="1">
    <source>
        <dbReference type="EMBL" id="XAI71139.1"/>
    </source>
</evidence>
<name>A0AAU6W3G9_9VIRU</name>
<sequence length="77" mass="8567">MTVIILTQFTTVKPAPGSPAPVAIKRYRAHVVTQNTRGVWVVVDVHYSSFMESFMNAHTGLARTYPGAIIEDETHRP</sequence>
<proteinExistence type="predicted"/>
<protein>
    <submittedName>
        <fullName evidence="1">Uncharacterized protein</fullName>
    </submittedName>
</protein>
<accession>A0AAU6W3G9</accession>
<organism evidence="1">
    <name type="scientific">Pseudomonas phage Cygsa01</name>
    <dbReference type="NCBI Taxonomy" id="3138529"/>
    <lineage>
        <taxon>Viruses</taxon>
    </lineage>
</organism>
<dbReference type="EMBL" id="PP179332">
    <property type="protein sequence ID" value="XAI71139.1"/>
    <property type="molecule type" value="Genomic_DNA"/>
</dbReference>